<feature type="signal peptide" evidence="1">
    <location>
        <begin position="1"/>
        <end position="24"/>
    </location>
</feature>
<keyword evidence="1" id="KW-0732">Signal</keyword>
<evidence type="ECO:0000313" key="2">
    <source>
        <dbReference type="EMBL" id="TKW28521.1"/>
    </source>
</evidence>
<gene>
    <name evidence="2" type="ORF">SEVIR_3G333150v2</name>
</gene>
<dbReference type="EMBL" id="CM016554">
    <property type="protein sequence ID" value="TKW28521.1"/>
    <property type="molecule type" value="Genomic_DNA"/>
</dbReference>
<organism evidence="2 3">
    <name type="scientific">Setaria viridis</name>
    <name type="common">Green bristlegrass</name>
    <name type="synonym">Setaria italica subsp. viridis</name>
    <dbReference type="NCBI Taxonomy" id="4556"/>
    <lineage>
        <taxon>Eukaryota</taxon>
        <taxon>Viridiplantae</taxon>
        <taxon>Streptophyta</taxon>
        <taxon>Embryophyta</taxon>
        <taxon>Tracheophyta</taxon>
        <taxon>Spermatophyta</taxon>
        <taxon>Magnoliopsida</taxon>
        <taxon>Liliopsida</taxon>
        <taxon>Poales</taxon>
        <taxon>Poaceae</taxon>
        <taxon>PACMAD clade</taxon>
        <taxon>Panicoideae</taxon>
        <taxon>Panicodae</taxon>
        <taxon>Paniceae</taxon>
        <taxon>Cenchrinae</taxon>
        <taxon>Setaria</taxon>
    </lineage>
</organism>
<evidence type="ECO:0000313" key="3">
    <source>
        <dbReference type="Proteomes" id="UP000298652"/>
    </source>
</evidence>
<feature type="chain" id="PRO_5020264836" evidence="1">
    <location>
        <begin position="25"/>
        <end position="48"/>
    </location>
</feature>
<reference evidence="2" key="1">
    <citation type="submission" date="2019-03" db="EMBL/GenBank/DDBJ databases">
        <title>WGS assembly of Setaria viridis.</title>
        <authorList>
            <person name="Huang P."/>
            <person name="Jenkins J."/>
            <person name="Grimwood J."/>
            <person name="Barry K."/>
            <person name="Healey A."/>
            <person name="Mamidi S."/>
            <person name="Sreedasyam A."/>
            <person name="Shu S."/>
            <person name="Feldman M."/>
            <person name="Wu J."/>
            <person name="Yu Y."/>
            <person name="Chen C."/>
            <person name="Johnson J."/>
            <person name="Rokhsar D."/>
            <person name="Baxter I."/>
            <person name="Schmutz J."/>
            <person name="Brutnell T."/>
            <person name="Kellogg E."/>
        </authorList>
    </citation>
    <scope>NUCLEOTIDE SEQUENCE [LARGE SCALE GENOMIC DNA]</scope>
</reference>
<keyword evidence="3" id="KW-1185">Reference proteome</keyword>
<protein>
    <submittedName>
        <fullName evidence="2">Uncharacterized protein</fullName>
    </submittedName>
</protein>
<dbReference type="Proteomes" id="UP000298652">
    <property type="component" value="Chromosome 3"/>
</dbReference>
<evidence type="ECO:0000256" key="1">
    <source>
        <dbReference type="SAM" id="SignalP"/>
    </source>
</evidence>
<proteinExistence type="predicted"/>
<dbReference type="AlphaFoldDB" id="A0A4U6VG21"/>
<accession>A0A4U6VG21</accession>
<dbReference type="Gramene" id="TKW28521">
    <property type="protein sequence ID" value="TKW28521"/>
    <property type="gene ID" value="SEVIR_3G333150v2"/>
</dbReference>
<sequence>MMNQFMWMHDELVIFASLILLCYATTQNGEVITSSCYERLPYTLAYSY</sequence>
<name>A0A4U6VG21_SETVI</name>